<keyword evidence="2" id="KW-0472">Membrane</keyword>
<accession>A0A6C0FJD9</accession>
<keyword evidence="2" id="KW-1133">Transmembrane helix</keyword>
<evidence type="ECO:0000313" key="3">
    <source>
        <dbReference type="EMBL" id="QHT38805.1"/>
    </source>
</evidence>
<reference evidence="3" key="1">
    <citation type="journal article" date="2020" name="Nature">
        <title>Giant virus diversity and host interactions through global metagenomics.</title>
        <authorList>
            <person name="Schulz F."/>
            <person name="Roux S."/>
            <person name="Paez-Espino D."/>
            <person name="Jungbluth S."/>
            <person name="Walsh D.A."/>
            <person name="Denef V.J."/>
            <person name="McMahon K.D."/>
            <person name="Konstantinidis K.T."/>
            <person name="Eloe-Fadrosh E.A."/>
            <person name="Kyrpides N.C."/>
            <person name="Woyke T."/>
        </authorList>
    </citation>
    <scope>NUCLEOTIDE SEQUENCE</scope>
    <source>
        <strain evidence="3">GVMAG-S-ERX556106-38</strain>
    </source>
</reference>
<dbReference type="AlphaFoldDB" id="A0A6C0FJD9"/>
<feature type="coiled-coil region" evidence="1">
    <location>
        <begin position="69"/>
        <end position="96"/>
    </location>
</feature>
<keyword evidence="1" id="KW-0175">Coiled coil</keyword>
<proteinExistence type="predicted"/>
<name>A0A6C0FJD9_9ZZZZ</name>
<keyword evidence="2" id="KW-0812">Transmembrane</keyword>
<feature type="transmembrane region" description="Helical" evidence="2">
    <location>
        <begin position="12"/>
        <end position="32"/>
    </location>
</feature>
<feature type="coiled-coil region" evidence="1">
    <location>
        <begin position="573"/>
        <end position="600"/>
    </location>
</feature>
<organism evidence="3">
    <name type="scientific">viral metagenome</name>
    <dbReference type="NCBI Taxonomy" id="1070528"/>
    <lineage>
        <taxon>unclassified sequences</taxon>
        <taxon>metagenomes</taxon>
        <taxon>organismal metagenomes</taxon>
    </lineage>
</organism>
<protein>
    <submittedName>
        <fullName evidence="3">Uncharacterized protein</fullName>
    </submittedName>
</protein>
<evidence type="ECO:0000256" key="2">
    <source>
        <dbReference type="SAM" id="Phobius"/>
    </source>
</evidence>
<dbReference type="EMBL" id="MN738834">
    <property type="protein sequence ID" value="QHT38805.1"/>
    <property type="molecule type" value="Genomic_DNA"/>
</dbReference>
<sequence length="807" mass="90023">MKIKLTSQNKKMMFYCCIGMVVLILLILLLVLKPQWSTNTQKQTNPFLETMEVGVSNGDVSGNNVSCDTQSLKDEINEKDNKIAELNQKILSQDETIGTYKIKMDEIDKKLVAERSKYNAIHLKVDNYLGTINADKTQLTDLKKSLEHITLLQDNANNATINASKSESHLLQLYNNYKTEWNKSDAATKVAKAVSKQKSDDKTHNELVLMNAISQEHSKNVDANLASSEAAVKQAITNEMRKQQSFDASEQRKAISDALDTQPKIDSQANQQNIQNAVKTALDNQIRNDADAQKTAVISAVLEAVESQKEQDTTIQVSGIKSAIKSASEAQLKKDVKQQADAVHKALIEQTKISYAKLEKTISEKITELMNAEQSENTQNQSVELQHAVSHQQQIDTQAKIDAIKKSLDQQYEKNYSENMEAVSKAIREIIEGQYKKRAEEKLAAVEKAVSEQKNKESMKMQLIVQDAVRNALQSNAFADNETKSKAVATSVYAEITQEHERMLTVMTTAIKLAIEKESTNDTTEQSVSVTEAVLQVLNARRAKNTQALNDALLNAIRKADGETDTSSDEAIVAQKVATAKKYKEEVAKLQHELDETRSNTINDYREACALHGNVETHVIINLAKSQEILEKRTNRLARINQSNPDHAHEYIRQVARQHQVVMKLINESVALKKVAPCDAIVRVQKMHVVRVAGSTYLDHMVKHSMGARSTVPHTHKKKIKCGDNQVMKFSTESGYVHGNISECTEEDTPHEEQEAGLDEIFRPATRGNVGDVSGVNFNITMTHKLSPGASRQLNSGFNAIERVYGF</sequence>
<evidence type="ECO:0000256" key="1">
    <source>
        <dbReference type="SAM" id="Coils"/>
    </source>
</evidence>